<sequence length="79" mass="8751">MHTQHDVQAMSTDDTTVYEAVAALATDGHAAHTADVVHMTGLPEETVRRSLAFLTENGWLKSRGGIYVLGPHDWEVDYR</sequence>
<comment type="caution">
    <text evidence="1">The sequence shown here is derived from an EMBL/GenBank/DDBJ whole genome shotgun (WGS) entry which is preliminary data.</text>
</comment>
<organism evidence="1 2">
    <name type="scientific">Planobispora longispora</name>
    <dbReference type="NCBI Taxonomy" id="28887"/>
    <lineage>
        <taxon>Bacteria</taxon>
        <taxon>Bacillati</taxon>
        <taxon>Actinomycetota</taxon>
        <taxon>Actinomycetes</taxon>
        <taxon>Streptosporangiales</taxon>
        <taxon>Streptosporangiaceae</taxon>
        <taxon>Planobispora</taxon>
    </lineage>
</organism>
<evidence type="ECO:0000313" key="2">
    <source>
        <dbReference type="Proteomes" id="UP000616724"/>
    </source>
</evidence>
<proteinExistence type="predicted"/>
<dbReference type="RefSeq" id="WP_203894111.1">
    <property type="nucleotide sequence ID" value="NZ_BOOH01000051.1"/>
</dbReference>
<dbReference type="AlphaFoldDB" id="A0A8J3RTM5"/>
<reference evidence="1 2" key="1">
    <citation type="submission" date="2021-01" db="EMBL/GenBank/DDBJ databases">
        <title>Whole genome shotgun sequence of Planobispora longispora NBRC 13918.</title>
        <authorList>
            <person name="Komaki H."/>
            <person name="Tamura T."/>
        </authorList>
    </citation>
    <scope>NUCLEOTIDE SEQUENCE [LARGE SCALE GENOMIC DNA]</scope>
    <source>
        <strain evidence="1 2">NBRC 13918</strain>
    </source>
</reference>
<gene>
    <name evidence="1" type="ORF">Plo01_60760</name>
</gene>
<dbReference type="SUPFAM" id="SSF46785">
    <property type="entry name" value="Winged helix' DNA-binding domain"/>
    <property type="match status" value="1"/>
</dbReference>
<dbReference type="EMBL" id="BOOH01000051">
    <property type="protein sequence ID" value="GIH79647.1"/>
    <property type="molecule type" value="Genomic_DNA"/>
</dbReference>
<dbReference type="InterPro" id="IPR036390">
    <property type="entry name" value="WH_DNA-bd_sf"/>
</dbReference>
<name>A0A8J3RTM5_9ACTN</name>
<protein>
    <submittedName>
        <fullName evidence="1">Uncharacterized protein</fullName>
    </submittedName>
</protein>
<accession>A0A8J3RTM5</accession>
<evidence type="ECO:0000313" key="1">
    <source>
        <dbReference type="EMBL" id="GIH79647.1"/>
    </source>
</evidence>
<keyword evidence="2" id="KW-1185">Reference proteome</keyword>
<dbReference type="Proteomes" id="UP000616724">
    <property type="component" value="Unassembled WGS sequence"/>
</dbReference>
<dbReference type="Gene3D" id="1.10.10.10">
    <property type="entry name" value="Winged helix-like DNA-binding domain superfamily/Winged helix DNA-binding domain"/>
    <property type="match status" value="1"/>
</dbReference>
<dbReference type="InterPro" id="IPR036388">
    <property type="entry name" value="WH-like_DNA-bd_sf"/>
</dbReference>